<feature type="domain" description="AB hydrolase-1" evidence="2">
    <location>
        <begin position="141"/>
        <end position="384"/>
    </location>
</feature>
<dbReference type="Pfam" id="PF00561">
    <property type="entry name" value="Abhydrolase_1"/>
    <property type="match status" value="1"/>
</dbReference>
<dbReference type="GO" id="GO:0005739">
    <property type="term" value="C:mitochondrion"/>
    <property type="evidence" value="ECO:0007669"/>
    <property type="project" value="TreeGrafter"/>
</dbReference>
<name>A0A2A2JJN4_9BILA</name>
<dbReference type="InterPro" id="IPR029058">
    <property type="entry name" value="AB_hydrolase_fold"/>
</dbReference>
<proteinExistence type="predicted"/>
<keyword evidence="4" id="KW-1185">Reference proteome</keyword>
<dbReference type="PANTHER" id="PTHR42886">
    <property type="entry name" value="RE40534P-RELATED"/>
    <property type="match status" value="1"/>
</dbReference>
<organism evidence="3 4">
    <name type="scientific">Diploscapter pachys</name>
    <dbReference type="NCBI Taxonomy" id="2018661"/>
    <lineage>
        <taxon>Eukaryota</taxon>
        <taxon>Metazoa</taxon>
        <taxon>Ecdysozoa</taxon>
        <taxon>Nematoda</taxon>
        <taxon>Chromadorea</taxon>
        <taxon>Rhabditida</taxon>
        <taxon>Rhabditina</taxon>
        <taxon>Rhabditomorpha</taxon>
        <taxon>Rhabditoidea</taxon>
        <taxon>Rhabditidae</taxon>
        <taxon>Diploscapter</taxon>
    </lineage>
</organism>
<evidence type="ECO:0000313" key="3">
    <source>
        <dbReference type="EMBL" id="PAV61821.1"/>
    </source>
</evidence>
<dbReference type="GO" id="GO:0005811">
    <property type="term" value="C:lipid droplet"/>
    <property type="evidence" value="ECO:0007669"/>
    <property type="project" value="TreeGrafter"/>
</dbReference>
<feature type="transmembrane region" description="Helical" evidence="1">
    <location>
        <begin position="12"/>
        <end position="29"/>
    </location>
</feature>
<accession>A0A2A2JJN4</accession>
<evidence type="ECO:0000313" key="4">
    <source>
        <dbReference type="Proteomes" id="UP000218231"/>
    </source>
</evidence>
<evidence type="ECO:0000256" key="1">
    <source>
        <dbReference type="SAM" id="Phobius"/>
    </source>
</evidence>
<dbReference type="EMBL" id="LIAE01010397">
    <property type="protein sequence ID" value="PAV61821.1"/>
    <property type="molecule type" value="Genomic_DNA"/>
</dbReference>
<dbReference type="STRING" id="2018661.A0A2A2JJN4"/>
<protein>
    <recommendedName>
        <fullName evidence="2">AB hydrolase-1 domain-containing protein</fullName>
    </recommendedName>
</protein>
<gene>
    <name evidence="3" type="ORF">WR25_26352</name>
</gene>
<reference evidence="3 4" key="1">
    <citation type="journal article" date="2017" name="Curr. Biol.">
        <title>Genome architecture and evolution of a unichromosomal asexual nematode.</title>
        <authorList>
            <person name="Fradin H."/>
            <person name="Zegar C."/>
            <person name="Gutwein M."/>
            <person name="Lucas J."/>
            <person name="Kovtun M."/>
            <person name="Corcoran D."/>
            <person name="Baugh L.R."/>
            <person name="Kiontke K."/>
            <person name="Gunsalus K."/>
            <person name="Fitch D.H."/>
            <person name="Piano F."/>
        </authorList>
    </citation>
    <scope>NUCLEOTIDE SEQUENCE [LARGE SCALE GENOMIC DNA]</scope>
    <source>
        <strain evidence="3">PF1309</strain>
    </source>
</reference>
<dbReference type="GO" id="GO:0006654">
    <property type="term" value="P:phosphatidic acid biosynthetic process"/>
    <property type="evidence" value="ECO:0007669"/>
    <property type="project" value="TreeGrafter"/>
</dbReference>
<dbReference type="Gene3D" id="3.40.50.1820">
    <property type="entry name" value="alpha/beta hydrolase"/>
    <property type="match status" value="1"/>
</dbReference>
<dbReference type="OrthoDB" id="7457040at2759"/>
<dbReference type="AlphaFoldDB" id="A0A2A2JJN4"/>
<dbReference type="InterPro" id="IPR000073">
    <property type="entry name" value="AB_hydrolase_1"/>
</dbReference>
<sequence>MAAQGTRKVAAYFMRGVAVTSAASVAAIMTKMDLARDHPGENDANAELHHQGLQFKETAAAKCRSLWRSSLDKLAEVEARLFASAGVQTRSSFVPISFQNSQIYTVTLDPTEAPTTPSTSTAPLGQLTGTLASTDSTAEHPVVLVHGFGAGSAIWCANMAAITTRHIVHAIDLLGFGRSSRPKFSAKPEEAEQQMVDAIEEWRKQMGIQKMYLVGHSFGGYLSTSYALKYPERIEHLVLVDPWGYAEAEERQLSRRLTLIVGIISLFNPLTTLRVSGPFGPKLVKKARPDLGVRYPSENPDDIYEYIYRCNSQSPTGETAFKSMMAKLGWAKNPMLHRFPDMHEAVPVTFIHGGQSWISADPAYALKDQLPNNKINIHILENAHHHVYADARDEFNELVRRIISGERANSSEPRTFDDCSLADSETTDYVYANHKTN</sequence>
<keyword evidence="1" id="KW-0812">Transmembrane</keyword>
<keyword evidence="1" id="KW-0472">Membrane</keyword>
<dbReference type="SUPFAM" id="SSF53474">
    <property type="entry name" value="alpha/beta-Hydrolases"/>
    <property type="match status" value="1"/>
</dbReference>
<dbReference type="PRINTS" id="PR00111">
    <property type="entry name" value="ABHYDROLASE"/>
</dbReference>
<comment type="caution">
    <text evidence="3">The sequence shown here is derived from an EMBL/GenBank/DDBJ whole genome shotgun (WGS) entry which is preliminary data.</text>
</comment>
<evidence type="ECO:0000259" key="2">
    <source>
        <dbReference type="Pfam" id="PF00561"/>
    </source>
</evidence>
<dbReference type="Proteomes" id="UP000218231">
    <property type="component" value="Unassembled WGS sequence"/>
</dbReference>
<dbReference type="GO" id="GO:0052689">
    <property type="term" value="F:carboxylic ester hydrolase activity"/>
    <property type="evidence" value="ECO:0007669"/>
    <property type="project" value="TreeGrafter"/>
</dbReference>
<dbReference type="GO" id="GO:0055088">
    <property type="term" value="P:lipid homeostasis"/>
    <property type="evidence" value="ECO:0007669"/>
    <property type="project" value="TreeGrafter"/>
</dbReference>
<dbReference type="GO" id="GO:0042171">
    <property type="term" value="F:lysophosphatidic acid acyltransferase activity"/>
    <property type="evidence" value="ECO:0007669"/>
    <property type="project" value="TreeGrafter"/>
</dbReference>
<keyword evidence="1" id="KW-1133">Transmembrane helix</keyword>
<dbReference type="PANTHER" id="PTHR42886:SF43">
    <property type="entry name" value="ABHYDROLASE DOMAIN-CONTAINING PROTEIN ABHD-5.1-RELATED"/>
    <property type="match status" value="1"/>
</dbReference>